<dbReference type="Pfam" id="PF10646">
    <property type="entry name" value="Germane"/>
    <property type="match status" value="1"/>
</dbReference>
<feature type="signal peptide" evidence="1">
    <location>
        <begin position="1"/>
        <end position="24"/>
    </location>
</feature>
<keyword evidence="4" id="KW-1185">Reference proteome</keyword>
<sequence length="180" mass="19886">MKRLFSLFNVVTLLLLLAAYTAYQTVQKPPAKPDAPKLQLAQQREVKVKVYYSDAQVQKMKAETRTVQVTQENPGALAQAALNVWASGPSTADNLAVVPKGTAAPRVYIRGAHYFVDLPSAYQNLKYGSSGERILLCTLTRTLLETRGEDVTFLVNGQDVDTLGHLDLREAFTRQDCADQ</sequence>
<reference evidence="3 4" key="1">
    <citation type="submission" date="2024-09" db="EMBL/GenBank/DDBJ databases">
        <authorList>
            <person name="Sun Q."/>
            <person name="Mori K."/>
        </authorList>
    </citation>
    <scope>NUCLEOTIDE SEQUENCE [LARGE SCALE GENOMIC DNA]</scope>
    <source>
        <strain evidence="3 4">JCM 13503</strain>
    </source>
</reference>
<evidence type="ECO:0000313" key="4">
    <source>
        <dbReference type="Proteomes" id="UP001589733"/>
    </source>
</evidence>
<accession>A0ABV6B569</accession>
<dbReference type="RefSeq" id="WP_380016314.1">
    <property type="nucleotide sequence ID" value="NZ_JBHLYR010000067.1"/>
</dbReference>
<name>A0ABV6B569_9DEIO</name>
<dbReference type="InterPro" id="IPR019606">
    <property type="entry name" value="GerMN"/>
</dbReference>
<dbReference type="Proteomes" id="UP001589733">
    <property type="component" value="Unassembled WGS sequence"/>
</dbReference>
<gene>
    <name evidence="3" type="ORF">ACFFLM_23420</name>
</gene>
<evidence type="ECO:0000256" key="1">
    <source>
        <dbReference type="SAM" id="SignalP"/>
    </source>
</evidence>
<comment type="caution">
    <text evidence="3">The sequence shown here is derived from an EMBL/GenBank/DDBJ whole genome shotgun (WGS) entry which is preliminary data.</text>
</comment>
<evidence type="ECO:0000313" key="3">
    <source>
        <dbReference type="EMBL" id="MFB9994904.1"/>
    </source>
</evidence>
<proteinExistence type="predicted"/>
<feature type="domain" description="GerMN" evidence="2">
    <location>
        <begin position="78"/>
        <end position="164"/>
    </location>
</feature>
<dbReference type="EMBL" id="JBHLYR010000067">
    <property type="protein sequence ID" value="MFB9994904.1"/>
    <property type="molecule type" value="Genomic_DNA"/>
</dbReference>
<keyword evidence="1" id="KW-0732">Signal</keyword>
<protein>
    <submittedName>
        <fullName evidence="3">GerMN domain-containing protein</fullName>
    </submittedName>
</protein>
<organism evidence="3 4">
    <name type="scientific">Deinococcus oregonensis</name>
    <dbReference type="NCBI Taxonomy" id="1805970"/>
    <lineage>
        <taxon>Bacteria</taxon>
        <taxon>Thermotogati</taxon>
        <taxon>Deinococcota</taxon>
        <taxon>Deinococci</taxon>
        <taxon>Deinococcales</taxon>
        <taxon>Deinococcaceae</taxon>
        <taxon>Deinococcus</taxon>
    </lineage>
</organism>
<dbReference type="SMART" id="SM00909">
    <property type="entry name" value="Germane"/>
    <property type="match status" value="1"/>
</dbReference>
<evidence type="ECO:0000259" key="2">
    <source>
        <dbReference type="SMART" id="SM00909"/>
    </source>
</evidence>
<feature type="chain" id="PRO_5045808648" evidence="1">
    <location>
        <begin position="25"/>
        <end position="180"/>
    </location>
</feature>